<dbReference type="Proteomes" id="UP000181969">
    <property type="component" value="Unassembled WGS sequence"/>
</dbReference>
<reference evidence="11" key="2">
    <citation type="submission" date="2022-10" db="EMBL/GenBank/DDBJ databases">
        <title>Genome assembly of Lactococcus garvieae isolates from cricket gut.</title>
        <authorList>
            <person name="Luecke A.R."/>
            <person name="Brown A.M.V."/>
            <person name="Wakeman C.A."/>
        </authorList>
    </citation>
    <scope>NUCLEOTIDE SEQUENCE</scope>
    <source>
        <strain evidence="11">Alexii-11_2</strain>
    </source>
</reference>
<organism evidence="10 12">
    <name type="scientific">Lactococcus garvieae</name>
    <dbReference type="NCBI Taxonomy" id="1363"/>
    <lineage>
        <taxon>Bacteria</taxon>
        <taxon>Bacillati</taxon>
        <taxon>Bacillota</taxon>
        <taxon>Bacilli</taxon>
        <taxon>Lactobacillales</taxon>
        <taxon>Streptococcaceae</taxon>
        <taxon>Lactococcus</taxon>
    </lineage>
</organism>
<feature type="transmembrane region" description="Helical" evidence="9">
    <location>
        <begin position="7"/>
        <end position="25"/>
    </location>
</feature>
<comment type="similarity">
    <text evidence="2 8">Belongs to the BioY family.</text>
</comment>
<evidence type="ECO:0000256" key="8">
    <source>
        <dbReference type="PIRNR" id="PIRNR016661"/>
    </source>
</evidence>
<dbReference type="PIRSF" id="PIRSF016661">
    <property type="entry name" value="BioY"/>
    <property type="match status" value="1"/>
</dbReference>
<dbReference type="InterPro" id="IPR003784">
    <property type="entry name" value="BioY"/>
</dbReference>
<comment type="subcellular location">
    <subcellularLocation>
        <location evidence="1 8">Cell membrane</location>
        <topology evidence="1 8">Multi-pass membrane protein</topology>
    </subcellularLocation>
</comment>
<name>A0A1I4F294_9LACT</name>
<keyword evidence="4 8" id="KW-1003">Cell membrane</keyword>
<feature type="transmembrane region" description="Helical" evidence="9">
    <location>
        <begin position="110"/>
        <end position="136"/>
    </location>
</feature>
<protein>
    <recommendedName>
        <fullName evidence="8">Biotin transporter</fullName>
    </recommendedName>
</protein>
<dbReference type="EMBL" id="CP109635">
    <property type="protein sequence ID" value="UYT09795.1"/>
    <property type="molecule type" value="Genomic_DNA"/>
</dbReference>
<dbReference type="RefSeq" id="WP_014025014.1">
    <property type="nucleotide sequence ID" value="NZ_AP027239.1"/>
</dbReference>
<dbReference type="GO" id="GO:0015225">
    <property type="term" value="F:biotin transmembrane transporter activity"/>
    <property type="evidence" value="ECO:0007669"/>
    <property type="project" value="UniProtKB-UniRule"/>
</dbReference>
<evidence type="ECO:0000313" key="10">
    <source>
        <dbReference type="EMBL" id="SFL12092.1"/>
    </source>
</evidence>
<evidence type="ECO:0000313" key="12">
    <source>
        <dbReference type="Proteomes" id="UP000181969"/>
    </source>
</evidence>
<dbReference type="Pfam" id="PF02632">
    <property type="entry name" value="BioY"/>
    <property type="match status" value="1"/>
</dbReference>
<evidence type="ECO:0000256" key="4">
    <source>
        <dbReference type="ARBA" id="ARBA00022475"/>
    </source>
</evidence>
<dbReference type="OMA" id="WFAEGTS"/>
<keyword evidence="7 8" id="KW-0472">Membrane</keyword>
<dbReference type="PANTHER" id="PTHR34295">
    <property type="entry name" value="BIOTIN TRANSPORTER BIOY"/>
    <property type="match status" value="1"/>
</dbReference>
<evidence type="ECO:0000256" key="6">
    <source>
        <dbReference type="ARBA" id="ARBA00022989"/>
    </source>
</evidence>
<keyword evidence="3 8" id="KW-0813">Transport</keyword>
<evidence type="ECO:0000313" key="11">
    <source>
        <dbReference type="EMBL" id="UYT09795.1"/>
    </source>
</evidence>
<gene>
    <name evidence="11" type="ORF">OF801_07365</name>
    <name evidence="10" type="ORF">SAMN05216438_101380</name>
</gene>
<dbReference type="Proteomes" id="UP001164042">
    <property type="component" value="Chromosome"/>
</dbReference>
<feature type="transmembrane region" description="Helical" evidence="9">
    <location>
        <begin position="55"/>
        <end position="72"/>
    </location>
</feature>
<dbReference type="OrthoDB" id="9803495at2"/>
<sequence>MKISKTYSITLIALGAAIIAVLSPLAIPVGIVPITLQTLAIGLIATLLQPRESFFALLIYLVLGAVGLPVYAGGASGIGALFGPTGGFLFSFVLVAPLLSYFLQKTERKFFSILLTNLLAQFLILVLGTVWLKFFIDAPWGTAFGIGFAPFILGAIIKAVIVAAVGVALLDILFKTNPYFSK</sequence>
<keyword evidence="6 9" id="KW-1133">Transmembrane helix</keyword>
<evidence type="ECO:0000256" key="9">
    <source>
        <dbReference type="SAM" id="Phobius"/>
    </source>
</evidence>
<feature type="transmembrane region" description="Helical" evidence="9">
    <location>
        <begin position="78"/>
        <end position="103"/>
    </location>
</feature>
<proteinExistence type="inferred from homology"/>
<keyword evidence="5 9" id="KW-0812">Transmembrane</keyword>
<evidence type="ECO:0000256" key="2">
    <source>
        <dbReference type="ARBA" id="ARBA00010692"/>
    </source>
</evidence>
<evidence type="ECO:0000256" key="1">
    <source>
        <dbReference type="ARBA" id="ARBA00004651"/>
    </source>
</evidence>
<evidence type="ECO:0000256" key="3">
    <source>
        <dbReference type="ARBA" id="ARBA00022448"/>
    </source>
</evidence>
<feature type="transmembrane region" description="Helical" evidence="9">
    <location>
        <begin position="148"/>
        <end position="174"/>
    </location>
</feature>
<accession>A0A1I4F294</accession>
<dbReference type="GO" id="GO:0005886">
    <property type="term" value="C:plasma membrane"/>
    <property type="evidence" value="ECO:0007669"/>
    <property type="project" value="UniProtKB-SubCell"/>
</dbReference>
<dbReference type="AlphaFoldDB" id="A0A1I4F294"/>
<dbReference type="EMBL" id="FOTJ01000001">
    <property type="protein sequence ID" value="SFL12092.1"/>
    <property type="molecule type" value="Genomic_DNA"/>
</dbReference>
<dbReference type="PANTHER" id="PTHR34295:SF4">
    <property type="entry name" value="BIOTIN TRANSPORTER BIOY-RELATED"/>
    <property type="match status" value="1"/>
</dbReference>
<reference evidence="10 12" key="1">
    <citation type="submission" date="2016-10" db="EMBL/GenBank/DDBJ databases">
        <authorList>
            <person name="de Groot N.N."/>
        </authorList>
    </citation>
    <scope>NUCLEOTIDE SEQUENCE [LARGE SCALE GENOMIC DNA]</scope>
    <source>
        <strain evidence="10 12">M79</strain>
    </source>
</reference>
<evidence type="ECO:0000256" key="7">
    <source>
        <dbReference type="ARBA" id="ARBA00023136"/>
    </source>
</evidence>
<evidence type="ECO:0000256" key="5">
    <source>
        <dbReference type="ARBA" id="ARBA00022692"/>
    </source>
</evidence>
<dbReference type="Gene3D" id="1.10.1760.20">
    <property type="match status" value="1"/>
</dbReference>